<accession>A0ABW0CVK3</accession>
<comment type="caution">
    <text evidence="1">The sequence shown here is derived from an EMBL/GenBank/DDBJ whole genome shotgun (WGS) entry which is preliminary data.</text>
</comment>
<evidence type="ECO:0000313" key="2">
    <source>
        <dbReference type="Proteomes" id="UP001596263"/>
    </source>
</evidence>
<sequence length="81" mass="8380">MPKPPSTDAVPAIPDVLLVVGEPRTSEPLSALPRAEPALFAQGMPGMARRFAGLPVTPDGELLLSGNGEGTVLRLTPRAPL</sequence>
<organism evidence="1 2">
    <name type="scientific">Streptomyces coerulescens</name>
    <dbReference type="NCBI Taxonomy" id="29304"/>
    <lineage>
        <taxon>Bacteria</taxon>
        <taxon>Bacillati</taxon>
        <taxon>Actinomycetota</taxon>
        <taxon>Actinomycetes</taxon>
        <taxon>Kitasatosporales</taxon>
        <taxon>Streptomycetaceae</taxon>
        <taxon>Streptomyces</taxon>
    </lineage>
</organism>
<reference evidence="2" key="1">
    <citation type="journal article" date="2019" name="Int. J. Syst. Evol. Microbiol.">
        <title>The Global Catalogue of Microorganisms (GCM) 10K type strain sequencing project: providing services to taxonomists for standard genome sequencing and annotation.</title>
        <authorList>
            <consortium name="The Broad Institute Genomics Platform"/>
            <consortium name="The Broad Institute Genome Sequencing Center for Infectious Disease"/>
            <person name="Wu L."/>
            <person name="Ma J."/>
        </authorList>
    </citation>
    <scope>NUCLEOTIDE SEQUENCE [LARGE SCALE GENOMIC DNA]</scope>
    <source>
        <strain evidence="2">KCTC 42586</strain>
    </source>
</reference>
<proteinExistence type="predicted"/>
<gene>
    <name evidence="1" type="ORF">ACFPQ9_35405</name>
</gene>
<dbReference type="EMBL" id="JBHSKM010000039">
    <property type="protein sequence ID" value="MFC5219142.1"/>
    <property type="molecule type" value="Genomic_DNA"/>
</dbReference>
<evidence type="ECO:0000313" key="1">
    <source>
        <dbReference type="EMBL" id="MFC5219142.1"/>
    </source>
</evidence>
<name>A0ABW0CVK3_STRCD</name>
<protein>
    <submittedName>
        <fullName evidence="1">Uncharacterized protein</fullName>
    </submittedName>
</protein>
<keyword evidence="2" id="KW-1185">Reference proteome</keyword>
<dbReference type="RefSeq" id="WP_380862627.1">
    <property type="nucleotide sequence ID" value="NZ_JBHSKM010000039.1"/>
</dbReference>
<dbReference type="Proteomes" id="UP001596263">
    <property type="component" value="Unassembled WGS sequence"/>
</dbReference>